<dbReference type="Proteomes" id="UP001178461">
    <property type="component" value="Chromosome Z"/>
</dbReference>
<sequence length="77" mass="8463">MEKEDGKKMHKPVVTLFPGPAEWLRRQFCQEPAALGNEPLEGEELIGWKINQAQTAVCLCLDCLNCGDPAFEGLSGC</sequence>
<accession>A0AA35LED2</accession>
<reference evidence="1" key="1">
    <citation type="submission" date="2022-12" db="EMBL/GenBank/DDBJ databases">
        <authorList>
            <person name="Alioto T."/>
            <person name="Alioto T."/>
            <person name="Gomez Garrido J."/>
        </authorList>
    </citation>
    <scope>NUCLEOTIDE SEQUENCE</scope>
</reference>
<gene>
    <name evidence="1" type="ORF">PODLI_1B030530</name>
</gene>
<evidence type="ECO:0000313" key="2">
    <source>
        <dbReference type="Proteomes" id="UP001178461"/>
    </source>
</evidence>
<name>A0AA35LED2_9SAUR</name>
<keyword evidence="2" id="KW-1185">Reference proteome</keyword>
<dbReference type="EMBL" id="OX395140">
    <property type="protein sequence ID" value="CAI5794262.1"/>
    <property type="molecule type" value="Genomic_DNA"/>
</dbReference>
<protein>
    <submittedName>
        <fullName evidence="1">Uncharacterized protein</fullName>
    </submittedName>
</protein>
<proteinExistence type="predicted"/>
<organism evidence="1 2">
    <name type="scientific">Podarcis lilfordi</name>
    <name type="common">Lilford's wall lizard</name>
    <dbReference type="NCBI Taxonomy" id="74358"/>
    <lineage>
        <taxon>Eukaryota</taxon>
        <taxon>Metazoa</taxon>
        <taxon>Chordata</taxon>
        <taxon>Craniata</taxon>
        <taxon>Vertebrata</taxon>
        <taxon>Euteleostomi</taxon>
        <taxon>Lepidosauria</taxon>
        <taxon>Squamata</taxon>
        <taxon>Bifurcata</taxon>
        <taxon>Unidentata</taxon>
        <taxon>Episquamata</taxon>
        <taxon>Laterata</taxon>
        <taxon>Lacertibaenia</taxon>
        <taxon>Lacertidae</taxon>
        <taxon>Podarcis</taxon>
    </lineage>
</organism>
<evidence type="ECO:0000313" key="1">
    <source>
        <dbReference type="EMBL" id="CAI5794262.1"/>
    </source>
</evidence>
<dbReference type="AlphaFoldDB" id="A0AA35LED2"/>